<evidence type="ECO:0000256" key="1">
    <source>
        <dbReference type="SAM" id="MobiDB-lite"/>
    </source>
</evidence>
<dbReference type="InParanoid" id="A0A1C4WI56"/>
<feature type="region of interest" description="Disordered" evidence="1">
    <location>
        <begin position="211"/>
        <end position="230"/>
    </location>
</feature>
<sequence length="230" mass="24985">MPIDRKTFSDQQTAAARAVTGVLARWSREFTTAGELAALMTALPAVTPVSVAWTVHVDPDLPDGVPTVTAATTRAVNLLEPDLVDVVEDDGTVREYGRMTPGVELGAVIVAEGQPVPEKTVAYQPYERALDALSVGDIDTTLTALMELLRRIADLLPDAPTGPDGTPETVAQWIDDAGIRARLGIEAIRWGYSADRLANLRRDLADREAAQLREDQDKYDRRVDEQGNPQ</sequence>
<gene>
    <name evidence="2" type="ORF">GA0070618_2211</name>
</gene>
<keyword evidence="3" id="KW-1185">Reference proteome</keyword>
<protein>
    <submittedName>
        <fullName evidence="2">Uncharacterized protein</fullName>
    </submittedName>
</protein>
<name>A0A1C4WI56_MICEC</name>
<dbReference type="AlphaFoldDB" id="A0A1C4WI56"/>
<organism evidence="2 3">
    <name type="scientific">Micromonospora echinospora</name>
    <name type="common">Micromonospora purpurea</name>
    <dbReference type="NCBI Taxonomy" id="1877"/>
    <lineage>
        <taxon>Bacteria</taxon>
        <taxon>Bacillati</taxon>
        <taxon>Actinomycetota</taxon>
        <taxon>Actinomycetes</taxon>
        <taxon>Micromonosporales</taxon>
        <taxon>Micromonosporaceae</taxon>
        <taxon>Micromonospora</taxon>
    </lineage>
</organism>
<accession>A0A1C4WI56</accession>
<dbReference type="OrthoDB" id="3394247at2"/>
<dbReference type="EMBL" id="LT607413">
    <property type="protein sequence ID" value="SCE95870.1"/>
    <property type="molecule type" value="Genomic_DNA"/>
</dbReference>
<evidence type="ECO:0000313" key="2">
    <source>
        <dbReference type="EMBL" id="SCE95870.1"/>
    </source>
</evidence>
<dbReference type="Proteomes" id="UP000198253">
    <property type="component" value="Chromosome I"/>
</dbReference>
<dbReference type="RefSeq" id="WP_088981547.1">
    <property type="nucleotide sequence ID" value="NZ_LT607413.1"/>
</dbReference>
<reference evidence="3" key="1">
    <citation type="submission" date="2016-06" db="EMBL/GenBank/DDBJ databases">
        <authorList>
            <person name="Varghese N."/>
            <person name="Submissions Spin"/>
        </authorList>
    </citation>
    <scope>NUCLEOTIDE SEQUENCE [LARGE SCALE GENOMIC DNA]</scope>
    <source>
        <strain evidence="3">DSM 43816</strain>
    </source>
</reference>
<evidence type="ECO:0000313" key="3">
    <source>
        <dbReference type="Proteomes" id="UP000198253"/>
    </source>
</evidence>
<proteinExistence type="predicted"/>